<dbReference type="InterPro" id="IPR013783">
    <property type="entry name" value="Ig-like_fold"/>
</dbReference>
<dbReference type="PANTHER" id="PTHR34135:SF2">
    <property type="entry name" value="LYSOZYME"/>
    <property type="match status" value="1"/>
</dbReference>
<dbReference type="AlphaFoldDB" id="B2TPY1"/>
<keyword evidence="2" id="KW-0378">Hydrolase</keyword>
<dbReference type="InterPro" id="IPR017853">
    <property type="entry name" value="GH"/>
</dbReference>
<accession>U4PC22</accession>
<dbReference type="SUPFAM" id="SSF51445">
    <property type="entry name" value="(Trans)glycosidases"/>
    <property type="match status" value="1"/>
</dbReference>
<dbReference type="HOGENOM" id="CLU_887683_0_0_9"/>
<name>B2TPY1_CLOBB</name>
<accession>B2TPY1</accession>
<dbReference type="EMBL" id="CP001056">
    <property type="protein sequence ID" value="ACD23769.1"/>
    <property type="molecule type" value="Genomic_DNA"/>
</dbReference>
<dbReference type="PANTHER" id="PTHR34135">
    <property type="entry name" value="LYSOZYME"/>
    <property type="match status" value="1"/>
</dbReference>
<dbReference type="Gene3D" id="2.60.40.10">
    <property type="entry name" value="Immunoglobulins"/>
    <property type="match status" value="1"/>
</dbReference>
<dbReference type="GO" id="GO:0016998">
    <property type="term" value="P:cell wall macromolecule catabolic process"/>
    <property type="evidence" value="ECO:0007669"/>
    <property type="project" value="InterPro"/>
</dbReference>
<dbReference type="PROSITE" id="PS51904">
    <property type="entry name" value="GLYCOSYL_HYDROL_F25_2"/>
    <property type="match status" value="1"/>
</dbReference>
<dbReference type="CDD" id="cd00599">
    <property type="entry name" value="GH25_muramidase"/>
    <property type="match status" value="1"/>
</dbReference>
<evidence type="ECO:0000256" key="1">
    <source>
        <dbReference type="ARBA" id="ARBA00010646"/>
    </source>
</evidence>
<proteinExistence type="inferred from homology"/>
<dbReference type="GO" id="GO:0016052">
    <property type="term" value="P:carbohydrate catabolic process"/>
    <property type="evidence" value="ECO:0007669"/>
    <property type="project" value="TreeGrafter"/>
</dbReference>
<dbReference type="CAZy" id="GH25">
    <property type="family name" value="Glycoside Hydrolase Family 25"/>
</dbReference>
<gene>
    <name evidence="2" type="ordered locus">CLL_A3072</name>
</gene>
<dbReference type="GO" id="GO:0009253">
    <property type="term" value="P:peptidoglycan catabolic process"/>
    <property type="evidence" value="ECO:0007669"/>
    <property type="project" value="InterPro"/>
</dbReference>
<organism evidence="2">
    <name type="scientific">Clostridium botulinum (strain Eklund 17B / Type B)</name>
    <dbReference type="NCBI Taxonomy" id="935198"/>
    <lineage>
        <taxon>Bacteria</taxon>
        <taxon>Bacillati</taxon>
        <taxon>Bacillota</taxon>
        <taxon>Clostridia</taxon>
        <taxon>Eubacteriales</taxon>
        <taxon>Clostridiaceae</taxon>
        <taxon>Clostridium</taxon>
    </lineage>
</organism>
<dbReference type="GO" id="GO:0003796">
    <property type="term" value="F:lysozyme activity"/>
    <property type="evidence" value="ECO:0007669"/>
    <property type="project" value="InterPro"/>
</dbReference>
<protein>
    <submittedName>
        <fullName evidence="2">Glycosyl hydrolase, family 25</fullName>
    </submittedName>
</protein>
<dbReference type="InterPro" id="IPR002053">
    <property type="entry name" value="Glyco_hydro_25"/>
</dbReference>
<comment type="similarity">
    <text evidence="1">Belongs to the glycosyl hydrolase 25 family.</text>
</comment>
<dbReference type="PATRIC" id="fig|935198.13.peg.3036"/>
<evidence type="ECO:0000313" key="2">
    <source>
        <dbReference type="EMBL" id="ACD23769.1"/>
    </source>
</evidence>
<reference evidence="2" key="2">
    <citation type="submission" date="2009-08" db="EMBL/GenBank/DDBJ databases">
        <authorList>
            <person name="Shrivastava S."/>
            <person name="Brinkac L.M."/>
            <person name="Dodson R.J."/>
            <person name="Harkins D.M."/>
            <person name="Durkin A.S."/>
            <person name="Sutton G."/>
        </authorList>
    </citation>
    <scope>NUCLEOTIDE SEQUENCE</scope>
    <source>
        <strain evidence="2">Eklund 17B</strain>
    </source>
</reference>
<sequence length="320" mass="37186">MQDKNPKSLFGIDINEYTQNVQFPIIATKIDFLYLRSSGSGSGRFRVDKKFIQFAKESRNYGIPVGAYHFGVPSYDLTDADRQCDDFINVLQEGFGEKNYGDLFPVLDVEYPIDKTISTKTLVEWIDRFRKRFEKKTRRRLMLYTGLFFIELYDNFYVEGKGYPLKNMPLWIAMYTKLPINPPYPPNIGGWTRWRVWQFSEDQKVMGVGNPVDANWGPDHIELLIQPRDVTGFKATIDKNHIYLSWDKVPDMDLLGYNIFVNNYWIATVDENATKYVIDTNKLNVPKGSPINVTIEAFDYDGETSRSRAKVKLQNNQLKS</sequence>
<dbReference type="Gene3D" id="3.20.20.80">
    <property type="entry name" value="Glycosidases"/>
    <property type="match status" value="1"/>
</dbReference>
<dbReference type="Pfam" id="PF01183">
    <property type="entry name" value="Glyco_hydro_25"/>
    <property type="match status" value="1"/>
</dbReference>
<reference evidence="2" key="1">
    <citation type="submission" date="2009-06" db="EMBL/GenBank/DDBJ databases">
        <authorList>
            <consortium name="US DOE Joint Genome Institute (JGI-PGF)"/>
            <person name="Lucas S."/>
            <person name="Copeland A."/>
            <person name="Lapidus A."/>
            <person name="Glavina del Rio T."/>
            <person name="Dalin E."/>
            <person name="Tice H."/>
            <person name="Bruce D."/>
            <person name="Goodwin L."/>
            <person name="Pitluck S."/>
            <person name="Kyrpides N."/>
            <person name="Mavromatis K."/>
            <person name="Ivanova N."/>
            <person name="Saunders E."/>
            <person name="Brettin T."/>
            <person name="Detter J.C."/>
            <person name="Han C."/>
            <person name="Larimer F."/>
            <person name="Land M."/>
            <person name="Hauser L."/>
            <person name="Markowitz V."/>
            <person name="Cheng J.-F."/>
            <person name="Hugenholtz P."/>
            <person name="Woyke T."/>
            <person name="Wu D."/>
            <person name="Gronow S."/>
            <person name="Klenk H.-P."/>
            <person name="Eisen J.A."/>
        </authorList>
    </citation>
    <scope>NUCLEOTIDE SEQUENCE</scope>
    <source>
        <strain evidence="2">Eklund 17B</strain>
    </source>
</reference>
<dbReference type="KEGG" id="cbk:CLL_A3072"/>